<accession>A0A399FXG4</accession>
<dbReference type="PANTHER" id="PTHR10458">
    <property type="entry name" value="PEPTIDE DEFORMYLASE"/>
    <property type="match status" value="1"/>
</dbReference>
<dbReference type="AlphaFoldDB" id="A0A399FXG4"/>
<evidence type="ECO:0000256" key="1">
    <source>
        <dbReference type="ARBA" id="ARBA00010759"/>
    </source>
</evidence>
<dbReference type="PRINTS" id="PR01576">
    <property type="entry name" value="PDEFORMYLASE"/>
</dbReference>
<dbReference type="GO" id="GO:0042586">
    <property type="term" value="F:peptide deformylase activity"/>
    <property type="evidence" value="ECO:0007669"/>
    <property type="project" value="UniProtKB-UniRule"/>
</dbReference>
<keyword evidence="2" id="KW-0479">Metal-binding</keyword>
<dbReference type="InterPro" id="IPR023635">
    <property type="entry name" value="Peptide_deformylase"/>
</dbReference>
<dbReference type="InterPro" id="IPR036821">
    <property type="entry name" value="Peptide_deformylase_sf"/>
</dbReference>
<dbReference type="PANTHER" id="PTHR10458:SF22">
    <property type="entry name" value="PEPTIDE DEFORMYLASE"/>
    <property type="match status" value="1"/>
</dbReference>
<keyword evidence="2" id="KW-0408">Iron</keyword>
<sequence length="154" mass="17133">MMKIRTYGDPVLRRKAQMVTEITDELKKLIKDMFEVMHQNDGIGLAATQIGVEQRVIVTDAFDMPLVIINPEIVMRGGEEIAEEGCLSFPGIKASIKRAKDIMAKGLGENGEEIKLEVTGIPARVIQHEVDHLNGILIVDRMIPAERDTVKTLL</sequence>
<dbReference type="PIRSF" id="PIRSF004749">
    <property type="entry name" value="Pep_def"/>
    <property type="match status" value="1"/>
</dbReference>
<feature type="binding site" evidence="2">
    <location>
        <position position="128"/>
    </location>
    <ligand>
        <name>Fe cation</name>
        <dbReference type="ChEBI" id="CHEBI:24875"/>
    </ligand>
</feature>
<feature type="binding site" evidence="2">
    <location>
        <position position="86"/>
    </location>
    <ligand>
        <name>Fe cation</name>
        <dbReference type="ChEBI" id="CHEBI:24875"/>
    </ligand>
</feature>
<organism evidence="3 4">
    <name type="scientific">candidate division NPL-UPA2 bacterium Unc8</name>
    <dbReference type="NCBI Taxonomy" id="1980939"/>
    <lineage>
        <taxon>Bacteria</taxon>
    </lineage>
</organism>
<protein>
    <recommendedName>
        <fullName evidence="2">Peptide deformylase</fullName>
        <shortName evidence="2">PDF</shortName>
        <ecNumber evidence="2">3.5.1.88</ecNumber>
    </recommendedName>
    <alternativeName>
        <fullName evidence="2">Polypeptide deformylase</fullName>
    </alternativeName>
</protein>
<dbReference type="NCBIfam" id="TIGR00079">
    <property type="entry name" value="pept_deformyl"/>
    <property type="match status" value="1"/>
</dbReference>
<dbReference type="Pfam" id="PF01327">
    <property type="entry name" value="Pep_deformylase"/>
    <property type="match status" value="1"/>
</dbReference>
<comment type="similarity">
    <text evidence="1 2">Belongs to the polypeptide deformylase family.</text>
</comment>
<dbReference type="EMBL" id="NDHY01000002">
    <property type="protein sequence ID" value="RII00767.1"/>
    <property type="molecule type" value="Genomic_DNA"/>
</dbReference>
<dbReference type="GO" id="GO:0006412">
    <property type="term" value="P:translation"/>
    <property type="evidence" value="ECO:0007669"/>
    <property type="project" value="UniProtKB-UniRule"/>
</dbReference>
<evidence type="ECO:0000313" key="4">
    <source>
        <dbReference type="Proteomes" id="UP000266287"/>
    </source>
</evidence>
<dbReference type="Gene3D" id="3.90.45.10">
    <property type="entry name" value="Peptide deformylase"/>
    <property type="match status" value="1"/>
</dbReference>
<dbReference type="SUPFAM" id="SSF56420">
    <property type="entry name" value="Peptide deformylase"/>
    <property type="match status" value="1"/>
</dbReference>
<gene>
    <name evidence="2 3" type="primary">def</name>
    <name evidence="3" type="ORF">B9J77_01770</name>
</gene>
<comment type="catalytic activity">
    <reaction evidence="2">
        <text>N-terminal N-formyl-L-methionyl-[peptide] + H2O = N-terminal L-methionyl-[peptide] + formate</text>
        <dbReference type="Rhea" id="RHEA:24420"/>
        <dbReference type="Rhea" id="RHEA-COMP:10639"/>
        <dbReference type="Rhea" id="RHEA-COMP:10640"/>
        <dbReference type="ChEBI" id="CHEBI:15377"/>
        <dbReference type="ChEBI" id="CHEBI:15740"/>
        <dbReference type="ChEBI" id="CHEBI:49298"/>
        <dbReference type="ChEBI" id="CHEBI:64731"/>
        <dbReference type="EC" id="3.5.1.88"/>
    </reaction>
</comment>
<dbReference type="EC" id="3.5.1.88" evidence="2"/>
<feature type="binding site" evidence="2">
    <location>
        <position position="132"/>
    </location>
    <ligand>
        <name>Fe cation</name>
        <dbReference type="ChEBI" id="CHEBI:24875"/>
    </ligand>
</feature>
<comment type="caution">
    <text evidence="3">The sequence shown here is derived from an EMBL/GenBank/DDBJ whole genome shotgun (WGS) entry which is preliminary data.</text>
</comment>
<dbReference type="HAMAP" id="MF_00163">
    <property type="entry name" value="Pep_deformylase"/>
    <property type="match status" value="1"/>
</dbReference>
<name>A0A399FXG4_UNCN2</name>
<keyword evidence="2" id="KW-0648">Protein biosynthesis</keyword>
<comment type="function">
    <text evidence="2">Removes the formyl group from the N-terminal Met of newly synthesized proteins. Requires at least a dipeptide for an efficient rate of reaction. N-terminal L-methionine is a prerequisite for activity but the enzyme has broad specificity at other positions.</text>
</comment>
<evidence type="ECO:0000256" key="2">
    <source>
        <dbReference type="HAMAP-Rule" id="MF_00163"/>
    </source>
</evidence>
<dbReference type="GO" id="GO:0046872">
    <property type="term" value="F:metal ion binding"/>
    <property type="evidence" value="ECO:0007669"/>
    <property type="project" value="UniProtKB-KW"/>
</dbReference>
<reference evidence="3 4" key="1">
    <citation type="submission" date="2018-08" db="EMBL/GenBank/DDBJ databases">
        <title>Draft genome of candidate division NPL-UPA2 bacterium Unc8 that adapted to ultra-basic serpentinizing groundwater.</title>
        <authorList>
            <person name="Ishii S."/>
            <person name="Suzuki S."/>
            <person name="Nealson K.H."/>
        </authorList>
    </citation>
    <scope>NUCLEOTIDE SEQUENCE [LARGE SCALE GENOMIC DNA]</scope>
    <source>
        <strain evidence="3">Unc8</strain>
    </source>
</reference>
<keyword evidence="2 3" id="KW-0378">Hydrolase</keyword>
<dbReference type="Proteomes" id="UP000266287">
    <property type="component" value="Unassembled WGS sequence"/>
</dbReference>
<comment type="cofactor">
    <cofactor evidence="2">
        <name>Fe(2+)</name>
        <dbReference type="ChEBI" id="CHEBI:29033"/>
    </cofactor>
    <text evidence="2">Binds 1 Fe(2+) ion.</text>
</comment>
<dbReference type="CDD" id="cd00487">
    <property type="entry name" value="Pep_deformylase"/>
    <property type="match status" value="1"/>
</dbReference>
<evidence type="ECO:0000313" key="3">
    <source>
        <dbReference type="EMBL" id="RII00767.1"/>
    </source>
</evidence>
<proteinExistence type="inferred from homology"/>
<dbReference type="NCBIfam" id="NF001159">
    <property type="entry name" value="PRK00150.1-3"/>
    <property type="match status" value="1"/>
</dbReference>
<feature type="active site" evidence="2">
    <location>
        <position position="129"/>
    </location>
</feature>